<evidence type="ECO:0000256" key="8">
    <source>
        <dbReference type="ARBA" id="ARBA00024235"/>
    </source>
</evidence>
<dbReference type="GO" id="GO:0044877">
    <property type="term" value="F:protein-containing complex binding"/>
    <property type="evidence" value="ECO:0007669"/>
    <property type="project" value="InterPro"/>
</dbReference>
<dbReference type="InterPro" id="IPR026039">
    <property type="entry name" value="YfgM"/>
</dbReference>
<keyword evidence="4 9" id="KW-1133">Transmembrane helix</keyword>
<comment type="similarity">
    <text evidence="7">Belongs to the YfgM family.</text>
</comment>
<dbReference type="RefSeq" id="WP_130039346.1">
    <property type="nucleotide sequence ID" value="NZ_JACCEV010000002.1"/>
</dbReference>
<evidence type="ECO:0000313" key="11">
    <source>
        <dbReference type="EMBL" id="NYT85786.1"/>
    </source>
</evidence>
<keyword evidence="12" id="KW-1185">Reference proteome</keyword>
<evidence type="ECO:0000256" key="3">
    <source>
        <dbReference type="ARBA" id="ARBA00022692"/>
    </source>
</evidence>
<dbReference type="SUPFAM" id="SSF48452">
    <property type="entry name" value="TPR-like"/>
    <property type="match status" value="1"/>
</dbReference>
<dbReference type="PANTHER" id="PTHR38035">
    <property type="entry name" value="UPF0070 PROTEIN YFGM"/>
    <property type="match status" value="1"/>
</dbReference>
<evidence type="ECO:0000256" key="5">
    <source>
        <dbReference type="ARBA" id="ARBA00023136"/>
    </source>
</evidence>
<dbReference type="OrthoDB" id="8521102at2"/>
<sequence length="211" mass="23090">MAYDLEEQEKLDALRAWWERYGTLLVVLSFVVVAGVVGWRGWQWYQGHTASQAMGYFEALEGAARQQGDDALARVKAASNTLRDDFSKSGYTPRGVLIAAQVLQQRNDLDGAREQLEWLVNNSSDPSLIPLAKLRLAGVLLEQKQYDQALAQVADAPPAFAGLYADRQGDILLAQGKTAEAKKAWETALKAFGNDPVTQIVQLKIDALGGA</sequence>
<comment type="caution">
    <text evidence="11">The sequence shown here is derived from an EMBL/GenBank/DDBJ whole genome shotgun (WGS) entry which is preliminary data.</text>
</comment>
<evidence type="ECO:0000259" key="10">
    <source>
        <dbReference type="Pfam" id="PF09976"/>
    </source>
</evidence>
<dbReference type="GO" id="GO:0005886">
    <property type="term" value="C:plasma membrane"/>
    <property type="evidence" value="ECO:0007669"/>
    <property type="project" value="UniProtKB-SubCell"/>
</dbReference>
<dbReference type="AlphaFoldDB" id="A0A853GYH5"/>
<dbReference type="InterPro" id="IPR018704">
    <property type="entry name" value="SecYEG/CpoB_TPR"/>
</dbReference>
<name>A0A853GYH5_9BURK</name>
<organism evidence="11 12">
    <name type="scientific">Pollutimonas harenae</name>
    <dbReference type="NCBI Taxonomy" id="657015"/>
    <lineage>
        <taxon>Bacteria</taxon>
        <taxon>Pseudomonadati</taxon>
        <taxon>Pseudomonadota</taxon>
        <taxon>Betaproteobacteria</taxon>
        <taxon>Burkholderiales</taxon>
        <taxon>Alcaligenaceae</taxon>
        <taxon>Pollutimonas</taxon>
    </lineage>
</organism>
<keyword evidence="6" id="KW-0143">Chaperone</keyword>
<dbReference type="EMBL" id="JACCEV010000002">
    <property type="protein sequence ID" value="NYT85786.1"/>
    <property type="molecule type" value="Genomic_DNA"/>
</dbReference>
<reference evidence="11 12" key="1">
    <citation type="submission" date="2020-07" db="EMBL/GenBank/DDBJ databases">
        <title>Taxonomic revisions and descriptions of new bacterial species based on genomic comparisons in the high-G+C-content subgroup of the family Alcaligenaceae.</title>
        <authorList>
            <person name="Szabo A."/>
            <person name="Felfoldi T."/>
        </authorList>
    </citation>
    <scope>NUCLEOTIDE SEQUENCE [LARGE SCALE GENOMIC DNA]</scope>
    <source>
        <strain evidence="11 12">DSM 25667</strain>
    </source>
</reference>
<keyword evidence="3 9" id="KW-0812">Transmembrane</keyword>
<evidence type="ECO:0000256" key="9">
    <source>
        <dbReference type="SAM" id="Phobius"/>
    </source>
</evidence>
<accession>A0A853GYH5</accession>
<dbReference type="InterPro" id="IPR011990">
    <property type="entry name" value="TPR-like_helical_dom_sf"/>
</dbReference>
<keyword evidence="5 9" id="KW-0472">Membrane</keyword>
<evidence type="ECO:0000313" key="12">
    <source>
        <dbReference type="Proteomes" id="UP000554144"/>
    </source>
</evidence>
<gene>
    <name evidence="11" type="ORF">H0A62_09240</name>
</gene>
<evidence type="ECO:0000256" key="1">
    <source>
        <dbReference type="ARBA" id="ARBA00004401"/>
    </source>
</evidence>
<protein>
    <recommendedName>
        <fullName evidence="8">Ancillary SecYEG translocon subunit</fullName>
    </recommendedName>
</protein>
<evidence type="ECO:0000256" key="7">
    <source>
        <dbReference type="ARBA" id="ARBA00024197"/>
    </source>
</evidence>
<dbReference type="PIRSF" id="PIRSF006170">
    <property type="entry name" value="YfgM"/>
    <property type="match status" value="1"/>
</dbReference>
<dbReference type="PANTHER" id="PTHR38035:SF1">
    <property type="entry name" value="ANCILLARY SECYEG TRANSLOCON SUBUNIT"/>
    <property type="match status" value="1"/>
</dbReference>
<evidence type="ECO:0000256" key="2">
    <source>
        <dbReference type="ARBA" id="ARBA00022475"/>
    </source>
</evidence>
<dbReference type="Proteomes" id="UP000554144">
    <property type="component" value="Unassembled WGS sequence"/>
</dbReference>
<dbReference type="Gene3D" id="1.25.40.10">
    <property type="entry name" value="Tetratricopeptide repeat domain"/>
    <property type="match status" value="1"/>
</dbReference>
<comment type="subcellular location">
    <subcellularLocation>
        <location evidence="1">Cell membrane</location>
        <topology evidence="1">Single-pass type II membrane protein</topology>
    </subcellularLocation>
</comment>
<keyword evidence="2" id="KW-1003">Cell membrane</keyword>
<evidence type="ECO:0000256" key="4">
    <source>
        <dbReference type="ARBA" id="ARBA00022989"/>
    </source>
</evidence>
<feature type="transmembrane region" description="Helical" evidence="9">
    <location>
        <begin position="21"/>
        <end position="42"/>
    </location>
</feature>
<feature type="domain" description="Ancillary SecYEG translocon subunit/Cell division coordinator CpoB TPR" evidence="10">
    <location>
        <begin position="15"/>
        <end position="209"/>
    </location>
</feature>
<proteinExistence type="inferred from homology"/>
<evidence type="ECO:0000256" key="6">
    <source>
        <dbReference type="ARBA" id="ARBA00023186"/>
    </source>
</evidence>
<dbReference type="Pfam" id="PF09976">
    <property type="entry name" value="TPR_21"/>
    <property type="match status" value="1"/>
</dbReference>